<reference evidence="2 3" key="1">
    <citation type="submission" date="2023-02" db="EMBL/GenBank/DDBJ databases">
        <title>LHISI_Scaffold_Assembly.</title>
        <authorList>
            <person name="Stuart O.P."/>
            <person name="Cleave R."/>
            <person name="Magrath M.J.L."/>
            <person name="Mikheyev A.S."/>
        </authorList>
    </citation>
    <scope>NUCLEOTIDE SEQUENCE [LARGE SCALE GENOMIC DNA]</scope>
    <source>
        <strain evidence="2">Daus_M_001</strain>
        <tissue evidence="2">Leg muscle</tissue>
    </source>
</reference>
<evidence type="ECO:0000256" key="1">
    <source>
        <dbReference type="SAM" id="MobiDB-lite"/>
    </source>
</evidence>
<sequence>MHAIPSSGHDRLTSVPSGVSCVFFAPKYLAIVNWASPKDALQQPTDLQSISLHSGIVRYDSYVLTSGSDPAGIEPGSSWWEVAALAAATPRLPAQRENGRSIMLASSLSGRALGMLGSLRGRRGFESTKSKYRNRIRLERVSQKQSSDIHKTPYDRVKRCRERKINIKVSERVNVDVFTQNKMESGEIWASINIGVLRADEMITGMKGRGKREIFENTHRPAASSGTIPTCEDLGVNPPVIEPASPMCEAISLDHYTTTACSAGMQGLGKRKIPEKTRLPAASSGTIPTCENSGVTRPGIEPGSPRWKASRLTAQSPWLRVDMKHASGSMVQPTSQTLPYLIPAVSDFPFAGRCSSFIARNSATHSLISSNTAPGPKACRNIYSLLPTIWKVQRTPSRAERTRSIIQRILQINEEITTTRVSRMSRYRD</sequence>
<name>A0ABQ9HBC8_9NEOP</name>
<dbReference type="EMBL" id="JARBHB010000006">
    <property type="protein sequence ID" value="KAJ8881496.1"/>
    <property type="molecule type" value="Genomic_DNA"/>
</dbReference>
<proteinExistence type="predicted"/>
<evidence type="ECO:0000313" key="2">
    <source>
        <dbReference type="EMBL" id="KAJ8881496.1"/>
    </source>
</evidence>
<gene>
    <name evidence="2" type="ORF">PR048_017977</name>
</gene>
<comment type="caution">
    <text evidence="2">The sequence shown here is derived from an EMBL/GenBank/DDBJ whole genome shotgun (WGS) entry which is preliminary data.</text>
</comment>
<feature type="compositionally biased region" description="Polar residues" evidence="1">
    <location>
        <begin position="283"/>
        <end position="295"/>
    </location>
</feature>
<evidence type="ECO:0000313" key="3">
    <source>
        <dbReference type="Proteomes" id="UP001159363"/>
    </source>
</evidence>
<accession>A0ABQ9HBC8</accession>
<feature type="region of interest" description="Disordered" evidence="1">
    <location>
        <begin position="278"/>
        <end position="307"/>
    </location>
</feature>
<protein>
    <submittedName>
        <fullName evidence="2">Uncharacterized protein</fullName>
    </submittedName>
</protein>
<keyword evidence="3" id="KW-1185">Reference proteome</keyword>
<organism evidence="2 3">
    <name type="scientific">Dryococelus australis</name>
    <dbReference type="NCBI Taxonomy" id="614101"/>
    <lineage>
        <taxon>Eukaryota</taxon>
        <taxon>Metazoa</taxon>
        <taxon>Ecdysozoa</taxon>
        <taxon>Arthropoda</taxon>
        <taxon>Hexapoda</taxon>
        <taxon>Insecta</taxon>
        <taxon>Pterygota</taxon>
        <taxon>Neoptera</taxon>
        <taxon>Polyneoptera</taxon>
        <taxon>Phasmatodea</taxon>
        <taxon>Verophasmatodea</taxon>
        <taxon>Anareolatae</taxon>
        <taxon>Phasmatidae</taxon>
        <taxon>Eurycanthinae</taxon>
        <taxon>Dryococelus</taxon>
    </lineage>
</organism>
<dbReference type="Proteomes" id="UP001159363">
    <property type="component" value="Chromosome 5"/>
</dbReference>